<gene>
    <name evidence="4" type="ORF">SPPG_04415</name>
</gene>
<evidence type="ECO:0000256" key="1">
    <source>
        <dbReference type="SAM" id="MobiDB-lite"/>
    </source>
</evidence>
<accession>A0A0L0HH17</accession>
<dbReference type="Gene3D" id="3.10.20.90">
    <property type="entry name" value="Phosphatidylinositol 3-kinase Catalytic Subunit, Chain A, domain 1"/>
    <property type="match status" value="1"/>
</dbReference>
<sequence>MSTQVYAKVSFEGRLRQFSINRVAAGYDWKSFEDEIRRLHEIPPTTRIVVTYKDQDNDTISLNTDAELRDAAFEARQGKSAGDRVVIRFDVRDRDADPAGFVVVNEQEQSALPEPAQPSVQQSAQNEPVYPSVPIVAESPSVDDGQKVAAEHPVDTSVDKGKAPASATATSASSSNPSVKDGEPRPESTSSPENNGSSSSSSNNQDNEAPQNPFEAFTENIKPLLDQIQANIDAHPEFVQSMSNLISQIGVQAQAHIDPILRNVHEQVRQGMHGRCPHRQTPFGFGFPFGSRFPPSQEGGFPFSAAPSAPRTPTADELKSKVEILNGMGFWNNSRIEELLKRYDGNVERVVEVLLRE</sequence>
<feature type="compositionally biased region" description="Basic and acidic residues" evidence="1">
    <location>
        <begin position="144"/>
        <end position="162"/>
    </location>
</feature>
<evidence type="ECO:0000313" key="5">
    <source>
        <dbReference type="Proteomes" id="UP000053201"/>
    </source>
</evidence>
<evidence type="ECO:0000259" key="3">
    <source>
        <dbReference type="PROSITE" id="PS51745"/>
    </source>
</evidence>
<dbReference type="SUPFAM" id="SSF54277">
    <property type="entry name" value="CAD &amp; PB1 domains"/>
    <property type="match status" value="1"/>
</dbReference>
<keyword evidence="5" id="KW-1185">Reference proteome</keyword>
<protein>
    <recommendedName>
        <fullName evidence="6">PB1 domain-containing protein</fullName>
    </recommendedName>
</protein>
<organism evidence="4 5">
    <name type="scientific">Spizellomyces punctatus (strain DAOM BR117)</name>
    <dbReference type="NCBI Taxonomy" id="645134"/>
    <lineage>
        <taxon>Eukaryota</taxon>
        <taxon>Fungi</taxon>
        <taxon>Fungi incertae sedis</taxon>
        <taxon>Chytridiomycota</taxon>
        <taxon>Chytridiomycota incertae sedis</taxon>
        <taxon>Chytridiomycetes</taxon>
        <taxon>Spizellomycetales</taxon>
        <taxon>Spizellomycetaceae</taxon>
        <taxon>Spizellomyces</taxon>
    </lineage>
</organism>
<dbReference type="GeneID" id="27687864"/>
<dbReference type="VEuPathDB" id="FungiDB:SPPG_04415"/>
<dbReference type="PROSITE" id="PS50030">
    <property type="entry name" value="UBA"/>
    <property type="match status" value="1"/>
</dbReference>
<dbReference type="Pfam" id="PF00564">
    <property type="entry name" value="PB1"/>
    <property type="match status" value="1"/>
</dbReference>
<dbReference type="PANTHER" id="PTHR20930:SF0">
    <property type="entry name" value="PROTEIN ILRUN"/>
    <property type="match status" value="1"/>
</dbReference>
<dbReference type="EMBL" id="KQ257456">
    <property type="protein sequence ID" value="KND00074.1"/>
    <property type="molecule type" value="Genomic_DNA"/>
</dbReference>
<evidence type="ECO:0000259" key="2">
    <source>
        <dbReference type="PROSITE" id="PS50030"/>
    </source>
</evidence>
<dbReference type="CDD" id="cd05992">
    <property type="entry name" value="PB1"/>
    <property type="match status" value="1"/>
</dbReference>
<reference evidence="4 5" key="1">
    <citation type="submission" date="2009-08" db="EMBL/GenBank/DDBJ databases">
        <title>The Genome Sequence of Spizellomyces punctatus strain DAOM BR117.</title>
        <authorList>
            <consortium name="The Broad Institute Genome Sequencing Platform"/>
            <person name="Russ C."/>
            <person name="Cuomo C."/>
            <person name="Shea T."/>
            <person name="Young S.K."/>
            <person name="Zeng Q."/>
            <person name="Koehrsen M."/>
            <person name="Haas B."/>
            <person name="Borodovsky M."/>
            <person name="Guigo R."/>
            <person name="Alvarado L."/>
            <person name="Berlin A."/>
            <person name="Bochicchio J."/>
            <person name="Borenstein D."/>
            <person name="Chapman S."/>
            <person name="Chen Z."/>
            <person name="Engels R."/>
            <person name="Freedman E."/>
            <person name="Gellesch M."/>
            <person name="Goldberg J."/>
            <person name="Griggs A."/>
            <person name="Gujja S."/>
            <person name="Heiman D."/>
            <person name="Hepburn T."/>
            <person name="Howarth C."/>
            <person name="Jen D."/>
            <person name="Larson L."/>
            <person name="Lewis B."/>
            <person name="Mehta T."/>
            <person name="Park D."/>
            <person name="Pearson M."/>
            <person name="Roberts A."/>
            <person name="Saif S."/>
            <person name="Shenoy N."/>
            <person name="Sisk P."/>
            <person name="Stolte C."/>
            <person name="Sykes S."/>
            <person name="Thomson T."/>
            <person name="Walk T."/>
            <person name="White J."/>
            <person name="Yandava C."/>
            <person name="Burger G."/>
            <person name="Gray M.W."/>
            <person name="Holland P.W.H."/>
            <person name="King N."/>
            <person name="Lang F.B.F."/>
            <person name="Roger A.J."/>
            <person name="Ruiz-Trillo I."/>
            <person name="Lander E."/>
            <person name="Nusbaum C."/>
        </authorList>
    </citation>
    <scope>NUCLEOTIDE SEQUENCE [LARGE SCALE GENOMIC DNA]</scope>
    <source>
        <strain evidence="4 5">DAOM BR117</strain>
    </source>
</reference>
<dbReference type="PANTHER" id="PTHR20930">
    <property type="entry name" value="OVARIAN CARCINOMA ANTIGEN CA125-RELATED"/>
    <property type="match status" value="1"/>
</dbReference>
<evidence type="ECO:0008006" key="6">
    <source>
        <dbReference type="Google" id="ProtNLM"/>
    </source>
</evidence>
<dbReference type="SUPFAM" id="SSF46934">
    <property type="entry name" value="UBA-like"/>
    <property type="match status" value="1"/>
</dbReference>
<dbReference type="AlphaFoldDB" id="A0A0L0HH17"/>
<dbReference type="InterPro" id="IPR000270">
    <property type="entry name" value="PB1_dom"/>
</dbReference>
<dbReference type="Gene3D" id="1.10.8.10">
    <property type="entry name" value="DNA helicase RuvA subunit, C-terminal domain"/>
    <property type="match status" value="1"/>
</dbReference>
<dbReference type="GO" id="GO:0016236">
    <property type="term" value="P:macroautophagy"/>
    <property type="evidence" value="ECO:0007669"/>
    <property type="project" value="TreeGrafter"/>
</dbReference>
<dbReference type="PROSITE" id="PS51745">
    <property type="entry name" value="PB1"/>
    <property type="match status" value="1"/>
</dbReference>
<dbReference type="InterPro" id="IPR009060">
    <property type="entry name" value="UBA-like_sf"/>
</dbReference>
<feature type="compositionally biased region" description="Low complexity" evidence="1">
    <location>
        <begin position="163"/>
        <end position="178"/>
    </location>
</feature>
<dbReference type="OrthoDB" id="2139230at2759"/>
<feature type="domain" description="UBA" evidence="2">
    <location>
        <begin position="314"/>
        <end position="357"/>
    </location>
</feature>
<evidence type="ECO:0000313" key="4">
    <source>
        <dbReference type="EMBL" id="KND00074.1"/>
    </source>
</evidence>
<proteinExistence type="predicted"/>
<dbReference type="GO" id="GO:0043130">
    <property type="term" value="F:ubiquitin binding"/>
    <property type="evidence" value="ECO:0007669"/>
    <property type="project" value="TreeGrafter"/>
</dbReference>
<dbReference type="SMART" id="SM00165">
    <property type="entry name" value="UBA"/>
    <property type="match status" value="1"/>
</dbReference>
<dbReference type="RefSeq" id="XP_016608113.1">
    <property type="nucleotide sequence ID" value="XM_016752653.1"/>
</dbReference>
<dbReference type="SMART" id="SM00666">
    <property type="entry name" value="PB1"/>
    <property type="match status" value="1"/>
</dbReference>
<dbReference type="InParanoid" id="A0A0L0HH17"/>
<feature type="compositionally biased region" description="Low complexity" evidence="1">
    <location>
        <begin position="188"/>
        <end position="204"/>
    </location>
</feature>
<feature type="region of interest" description="Disordered" evidence="1">
    <location>
        <begin position="107"/>
        <end position="212"/>
    </location>
</feature>
<feature type="domain" description="PB1" evidence="3">
    <location>
        <begin position="4"/>
        <end position="90"/>
    </location>
</feature>
<dbReference type="Proteomes" id="UP000053201">
    <property type="component" value="Unassembled WGS sequence"/>
</dbReference>
<name>A0A0L0HH17_SPIPD</name>
<dbReference type="GO" id="GO:0000407">
    <property type="term" value="C:phagophore assembly site"/>
    <property type="evidence" value="ECO:0007669"/>
    <property type="project" value="TreeGrafter"/>
</dbReference>
<dbReference type="InterPro" id="IPR015940">
    <property type="entry name" value="UBA"/>
</dbReference>
<dbReference type="InterPro" id="IPR053793">
    <property type="entry name" value="PB1-like"/>
</dbReference>